<gene>
    <name evidence="2" type="ORF">FMOSSE_LOCUS16308</name>
</gene>
<evidence type="ECO:0000313" key="2">
    <source>
        <dbReference type="EMBL" id="CAG8744038.1"/>
    </source>
</evidence>
<evidence type="ECO:0000256" key="1">
    <source>
        <dbReference type="SAM" id="MobiDB-lite"/>
    </source>
</evidence>
<reference evidence="2" key="1">
    <citation type="submission" date="2021-06" db="EMBL/GenBank/DDBJ databases">
        <authorList>
            <person name="Kallberg Y."/>
            <person name="Tangrot J."/>
            <person name="Rosling A."/>
        </authorList>
    </citation>
    <scope>NUCLEOTIDE SEQUENCE</scope>
    <source>
        <strain evidence="2">87-6 pot B 2015</strain>
    </source>
</reference>
<feature type="non-terminal residue" evidence="2">
    <location>
        <position position="1"/>
    </location>
</feature>
<organism evidence="2 3">
    <name type="scientific">Funneliformis mosseae</name>
    <name type="common">Endomycorrhizal fungus</name>
    <name type="synonym">Glomus mosseae</name>
    <dbReference type="NCBI Taxonomy" id="27381"/>
    <lineage>
        <taxon>Eukaryota</taxon>
        <taxon>Fungi</taxon>
        <taxon>Fungi incertae sedis</taxon>
        <taxon>Mucoromycota</taxon>
        <taxon>Glomeromycotina</taxon>
        <taxon>Glomeromycetes</taxon>
        <taxon>Glomerales</taxon>
        <taxon>Glomeraceae</taxon>
        <taxon>Funneliformis</taxon>
    </lineage>
</organism>
<dbReference type="EMBL" id="CAJVPP010021981">
    <property type="protein sequence ID" value="CAG8744038.1"/>
    <property type="molecule type" value="Genomic_DNA"/>
</dbReference>
<proteinExistence type="predicted"/>
<feature type="region of interest" description="Disordered" evidence="1">
    <location>
        <begin position="19"/>
        <end position="43"/>
    </location>
</feature>
<dbReference type="Proteomes" id="UP000789375">
    <property type="component" value="Unassembled WGS sequence"/>
</dbReference>
<accession>A0A9N9IQ51</accession>
<keyword evidence="3" id="KW-1185">Reference proteome</keyword>
<evidence type="ECO:0000313" key="3">
    <source>
        <dbReference type="Proteomes" id="UP000789375"/>
    </source>
</evidence>
<comment type="caution">
    <text evidence="2">The sequence shown here is derived from an EMBL/GenBank/DDBJ whole genome shotgun (WGS) entry which is preliminary data.</text>
</comment>
<protein>
    <submittedName>
        <fullName evidence="2">15925_t:CDS:1</fullName>
    </submittedName>
</protein>
<feature type="compositionally biased region" description="Polar residues" evidence="1">
    <location>
        <begin position="29"/>
        <end position="43"/>
    </location>
</feature>
<name>A0A9N9IQ51_FUNMO</name>
<sequence length="60" mass="6828">IALRHKINRLDARKNYALGDPESKESISDSENTPSLVPQLKNNDYNPFKEQIVEIDSMLA</sequence>
<dbReference type="AlphaFoldDB" id="A0A9N9IQ51"/>
<feature type="non-terminal residue" evidence="2">
    <location>
        <position position="60"/>
    </location>
</feature>